<keyword evidence="2" id="KW-0645">Protease</keyword>
<organism evidence="2 3">
    <name type="scientific">Microlunatus parietis</name>
    <dbReference type="NCBI Taxonomy" id="682979"/>
    <lineage>
        <taxon>Bacteria</taxon>
        <taxon>Bacillati</taxon>
        <taxon>Actinomycetota</taxon>
        <taxon>Actinomycetes</taxon>
        <taxon>Propionibacteriales</taxon>
        <taxon>Propionibacteriaceae</taxon>
        <taxon>Microlunatus</taxon>
    </lineage>
</organism>
<gene>
    <name evidence="2" type="ORF">BKA15_002274</name>
</gene>
<dbReference type="PANTHER" id="PTHR33490:SF3">
    <property type="entry name" value="CONSERVED INTEGRAL MEMBRANE PROTEIN"/>
    <property type="match status" value="1"/>
</dbReference>
<evidence type="ECO:0000259" key="1">
    <source>
        <dbReference type="Pfam" id="PF01841"/>
    </source>
</evidence>
<dbReference type="InterPro" id="IPR038765">
    <property type="entry name" value="Papain-like_cys_pep_sf"/>
</dbReference>
<keyword evidence="3" id="KW-1185">Reference proteome</keyword>
<dbReference type="GO" id="GO:0008233">
    <property type="term" value="F:peptidase activity"/>
    <property type="evidence" value="ECO:0007669"/>
    <property type="project" value="UniProtKB-KW"/>
</dbReference>
<dbReference type="SUPFAM" id="SSF54001">
    <property type="entry name" value="Cysteine proteinases"/>
    <property type="match status" value="1"/>
</dbReference>
<dbReference type="EMBL" id="JACCBU010000001">
    <property type="protein sequence ID" value="NYE70945.1"/>
    <property type="molecule type" value="Genomic_DNA"/>
</dbReference>
<protein>
    <submittedName>
        <fullName evidence="2">Transglutaminase-like putative cysteine protease</fullName>
    </submittedName>
</protein>
<sequence>MILTAEPSQDYLGLDTVIDGDHPQVAGLGAELRAAHRDDHEFARAAFEYVRDEVAHSFDVGDPRVSVTASETLENRVGLCFAKSHLLAALLRGQGIPAALCYQRLTDDGSSHVVHGLVAIKLDGRWHRQDPRGNTGGIDARFSVTGERLAWPVRPELGERDDPRLHATPLPSVITTLRSTDDILRLRNGGLPGDF</sequence>
<dbReference type="Gene3D" id="3.10.620.30">
    <property type="match status" value="1"/>
</dbReference>
<dbReference type="InterPro" id="IPR002931">
    <property type="entry name" value="Transglutaminase-like"/>
</dbReference>
<keyword evidence="2" id="KW-0378">Hydrolase</keyword>
<dbReference type="Proteomes" id="UP000569914">
    <property type="component" value="Unassembled WGS sequence"/>
</dbReference>
<evidence type="ECO:0000313" key="3">
    <source>
        <dbReference type="Proteomes" id="UP000569914"/>
    </source>
</evidence>
<dbReference type="AlphaFoldDB" id="A0A7Y9I6H2"/>
<proteinExistence type="predicted"/>
<dbReference type="PANTHER" id="PTHR33490">
    <property type="entry name" value="BLR5614 PROTEIN-RELATED"/>
    <property type="match status" value="1"/>
</dbReference>
<comment type="caution">
    <text evidence="2">The sequence shown here is derived from an EMBL/GenBank/DDBJ whole genome shotgun (WGS) entry which is preliminary data.</text>
</comment>
<reference evidence="2 3" key="1">
    <citation type="submission" date="2020-07" db="EMBL/GenBank/DDBJ databases">
        <title>Sequencing the genomes of 1000 actinobacteria strains.</title>
        <authorList>
            <person name="Klenk H.-P."/>
        </authorList>
    </citation>
    <scope>NUCLEOTIDE SEQUENCE [LARGE SCALE GENOMIC DNA]</scope>
    <source>
        <strain evidence="2 3">DSM 22083</strain>
    </source>
</reference>
<evidence type="ECO:0000313" key="2">
    <source>
        <dbReference type="EMBL" id="NYE70945.1"/>
    </source>
</evidence>
<name>A0A7Y9I6H2_9ACTN</name>
<dbReference type="RefSeq" id="WP_179750771.1">
    <property type="nucleotide sequence ID" value="NZ_JACCBU010000001.1"/>
</dbReference>
<dbReference type="Pfam" id="PF01841">
    <property type="entry name" value="Transglut_core"/>
    <property type="match status" value="1"/>
</dbReference>
<dbReference type="GO" id="GO:0006508">
    <property type="term" value="P:proteolysis"/>
    <property type="evidence" value="ECO:0007669"/>
    <property type="project" value="UniProtKB-KW"/>
</dbReference>
<accession>A0A7Y9I6H2</accession>
<feature type="domain" description="Transglutaminase-like" evidence="1">
    <location>
        <begin position="29"/>
        <end position="131"/>
    </location>
</feature>